<dbReference type="PANTHER" id="PTHR30435">
    <property type="entry name" value="FLAGELLAR PROTEIN"/>
    <property type="match status" value="1"/>
</dbReference>
<protein>
    <submittedName>
        <fullName evidence="7">Flagellar hook-basal body complex protein</fullName>
    </submittedName>
</protein>
<dbReference type="NCBIfam" id="TIGR03506">
    <property type="entry name" value="FlgEFG_subfam"/>
    <property type="match status" value="1"/>
</dbReference>
<reference evidence="7" key="1">
    <citation type="submission" date="2021-11" db="EMBL/GenBank/DDBJ databases">
        <title>Genome sequence.</title>
        <authorList>
            <person name="Sun Q."/>
        </authorList>
    </citation>
    <scope>NUCLEOTIDE SEQUENCE</scope>
    <source>
        <strain evidence="7">JC740</strain>
    </source>
</reference>
<evidence type="ECO:0000256" key="4">
    <source>
        <dbReference type="RuleBase" id="RU362116"/>
    </source>
</evidence>
<dbReference type="InterPro" id="IPR020013">
    <property type="entry name" value="Flagellar_FlgE/F/G"/>
</dbReference>
<feature type="domain" description="Flagellar hook protein FlgE/F/G-like D1" evidence="6">
    <location>
        <begin position="98"/>
        <end position="157"/>
    </location>
</feature>
<keyword evidence="3 4" id="KW-0975">Bacterial flagellum</keyword>
<evidence type="ECO:0000256" key="2">
    <source>
        <dbReference type="ARBA" id="ARBA00009677"/>
    </source>
</evidence>
<keyword evidence="7" id="KW-0282">Flagellum</keyword>
<evidence type="ECO:0000313" key="8">
    <source>
        <dbReference type="Proteomes" id="UP001430306"/>
    </source>
</evidence>
<dbReference type="Pfam" id="PF22692">
    <property type="entry name" value="LlgE_F_G_D1"/>
    <property type="match status" value="1"/>
</dbReference>
<comment type="similarity">
    <text evidence="2 4">Belongs to the flagella basal body rod proteins family.</text>
</comment>
<evidence type="ECO:0000256" key="3">
    <source>
        <dbReference type="ARBA" id="ARBA00023143"/>
    </source>
</evidence>
<evidence type="ECO:0000259" key="5">
    <source>
        <dbReference type="Pfam" id="PF06429"/>
    </source>
</evidence>
<dbReference type="EMBL" id="JAJKFW010000022">
    <property type="protein sequence ID" value="MCC9642538.1"/>
    <property type="molecule type" value="Genomic_DNA"/>
</dbReference>
<name>A0ABS8NIC3_9BACT</name>
<sequence>MPYGVYLSAAGAQAQNHRLQQISHNLANVETPGFKPKATILQARFSEMIEEGMVSPGLGGADDIGGGVTIQPEQTQFEIGAIRTTGRETDFALHDKKSFFVLQRGDEQLLTRAGDFLFDSTGTLVNSGGDAVVGKNGRPIQIDPRLPFNVGAEGTITQAGATQQLMLAQPRSYGDLANVGGNLFRPLAEYDTAPDGQRNVVAGSLEQSAVSPTGTMMEMIETSRAYEANIQMIKNQDSVLGSLIGRVLQS</sequence>
<accession>A0ABS8NIC3</accession>
<comment type="subcellular location">
    <subcellularLocation>
        <location evidence="1 4">Bacterial flagellum basal body</location>
    </subcellularLocation>
</comment>
<keyword evidence="7" id="KW-0966">Cell projection</keyword>
<dbReference type="InterPro" id="IPR037925">
    <property type="entry name" value="FlgE/F/G-like"/>
</dbReference>
<keyword evidence="8" id="KW-1185">Reference proteome</keyword>
<evidence type="ECO:0000313" key="7">
    <source>
        <dbReference type="EMBL" id="MCC9642538.1"/>
    </source>
</evidence>
<dbReference type="Pfam" id="PF06429">
    <property type="entry name" value="Flg_bbr_C"/>
    <property type="match status" value="1"/>
</dbReference>
<dbReference type="InterPro" id="IPR053967">
    <property type="entry name" value="LlgE_F_G-like_D1"/>
</dbReference>
<dbReference type="RefSeq" id="WP_230273361.1">
    <property type="nucleotide sequence ID" value="NZ_JAJKFW010000022.1"/>
</dbReference>
<organism evidence="7 8">
    <name type="scientific">Rhodopirellula halodulae</name>
    <dbReference type="NCBI Taxonomy" id="2894198"/>
    <lineage>
        <taxon>Bacteria</taxon>
        <taxon>Pseudomonadati</taxon>
        <taxon>Planctomycetota</taxon>
        <taxon>Planctomycetia</taxon>
        <taxon>Pirellulales</taxon>
        <taxon>Pirellulaceae</taxon>
        <taxon>Rhodopirellula</taxon>
    </lineage>
</organism>
<evidence type="ECO:0000256" key="1">
    <source>
        <dbReference type="ARBA" id="ARBA00004117"/>
    </source>
</evidence>
<proteinExistence type="inferred from homology"/>
<dbReference type="SUPFAM" id="SSF117143">
    <property type="entry name" value="Flagellar hook protein flgE"/>
    <property type="match status" value="1"/>
</dbReference>
<feature type="domain" description="Flagellar basal-body/hook protein C-terminal" evidence="5">
    <location>
        <begin position="202"/>
        <end position="244"/>
    </location>
</feature>
<keyword evidence="7" id="KW-0969">Cilium</keyword>
<dbReference type="InterPro" id="IPR010930">
    <property type="entry name" value="Flg_bb/hook_C_dom"/>
</dbReference>
<dbReference type="PANTHER" id="PTHR30435:SF19">
    <property type="entry name" value="FLAGELLAR BASAL-BODY ROD PROTEIN FLGG"/>
    <property type="match status" value="1"/>
</dbReference>
<dbReference type="Proteomes" id="UP001430306">
    <property type="component" value="Unassembled WGS sequence"/>
</dbReference>
<evidence type="ECO:0000259" key="6">
    <source>
        <dbReference type="Pfam" id="PF22692"/>
    </source>
</evidence>
<comment type="caution">
    <text evidence="7">The sequence shown here is derived from an EMBL/GenBank/DDBJ whole genome shotgun (WGS) entry which is preliminary data.</text>
</comment>
<gene>
    <name evidence="7" type="ORF">LOC71_09650</name>
</gene>